<evidence type="ECO:0000256" key="4">
    <source>
        <dbReference type="ARBA" id="ARBA00022989"/>
    </source>
</evidence>
<gene>
    <name evidence="8" type="ORF">F2Q65_11820</name>
</gene>
<dbReference type="RefSeq" id="WP_150093624.1">
    <property type="nucleotide sequence ID" value="NZ_JBFUOH010000123.1"/>
</dbReference>
<feature type="transmembrane region" description="Helical" evidence="6">
    <location>
        <begin position="529"/>
        <end position="557"/>
    </location>
</feature>
<sequence>MAKDTHVDILTVLSEAPVLSRCQRQDIARLLPHVEERRIASNGTLFKSTQPANTTYLICSGTLALVFQGNEVDHLASGWVGEEASLDMRTYLADAIAVTPLTVIAIPSEVLLSTIPDTPVIISELSSSLIKHYAKSPQKIAVDSPEKQKKKPVPLMRPVGWLAALLVAPIVYYYGSTTGYDSRAVDFLAVFSITTIMWIFRLLPEFIPAIFLVLASVILGVVPTKTALSGFVSGSFFMAMSVFAIGAVLVRSGLTYRIALWLLKRSPESQIGYQTSMLLLGISLTPLLPSANARVTLTLPLLRDIIQSVRYKPGERPATGLAAASFAGAAIFSPLFMTSKSINFAVYGLFPAQVQYQFSWGYWTMAAAVAGLVLLLFHFSLSWLLFHNHDRPSLDSERLQSQLSIMGPISRDEWIALGALGLFLLGVLTTSLHQIPPPWIGMSVFFILLALGLLTNTNVRRDINWPFLLLLAGMISIVQTMNYLGLDNVVAHKLEWLGVYMRESIYQFLLLASLTIFMIRLIVPNNATIILVCSIFLPIAATQGVNAWVIAFLVLVISDGWFMSYQSTYYLAFRDGAEEGGEGLYDKRRMLIYNALMNLGRVAAIMASVPYWQGMHLL</sequence>
<keyword evidence="4 6" id="KW-1133">Transmembrane helix</keyword>
<dbReference type="Proteomes" id="UP000322981">
    <property type="component" value="Unassembled WGS sequence"/>
</dbReference>
<feature type="transmembrane region" description="Helical" evidence="6">
    <location>
        <begin position="155"/>
        <end position="174"/>
    </location>
</feature>
<feature type="transmembrane region" description="Helical" evidence="6">
    <location>
        <begin position="228"/>
        <end position="250"/>
    </location>
</feature>
<comment type="subcellular location">
    <subcellularLocation>
        <location evidence="1">Membrane</location>
        <topology evidence="1">Multi-pass membrane protein</topology>
    </subcellularLocation>
</comment>
<evidence type="ECO:0000259" key="7">
    <source>
        <dbReference type="PROSITE" id="PS50042"/>
    </source>
</evidence>
<evidence type="ECO:0000313" key="8">
    <source>
        <dbReference type="EMBL" id="KAA6184525.1"/>
    </source>
</evidence>
<dbReference type="Pfam" id="PF00027">
    <property type="entry name" value="cNMP_binding"/>
    <property type="match status" value="1"/>
</dbReference>
<dbReference type="OrthoDB" id="5460483at2"/>
<dbReference type="SUPFAM" id="SSF51206">
    <property type="entry name" value="cAMP-binding domain-like"/>
    <property type="match status" value="1"/>
</dbReference>
<evidence type="ECO:0000256" key="3">
    <source>
        <dbReference type="ARBA" id="ARBA00022692"/>
    </source>
</evidence>
<dbReference type="SMART" id="SM00100">
    <property type="entry name" value="cNMP"/>
    <property type="match status" value="1"/>
</dbReference>
<dbReference type="Pfam" id="PF00939">
    <property type="entry name" value="Na_sulph_symp"/>
    <property type="match status" value="1"/>
</dbReference>
<comment type="caution">
    <text evidence="8">The sequence shown here is derived from an EMBL/GenBank/DDBJ whole genome shotgun (WGS) entry which is preliminary data.</text>
</comment>
<dbReference type="InterPro" id="IPR030676">
    <property type="entry name" value="CitT-rel"/>
</dbReference>
<dbReference type="CDD" id="cd00038">
    <property type="entry name" value="CAP_ED"/>
    <property type="match status" value="1"/>
</dbReference>
<dbReference type="PROSITE" id="PS50042">
    <property type="entry name" value="CNMP_BINDING_3"/>
    <property type="match status" value="1"/>
</dbReference>
<comment type="similarity">
    <text evidence="2">Belongs to the SLC13A/DASS transporter (TC 2.A.47) family. DIT1 subfamily.</text>
</comment>
<evidence type="ECO:0000256" key="6">
    <source>
        <dbReference type="SAM" id="Phobius"/>
    </source>
</evidence>
<evidence type="ECO:0000256" key="1">
    <source>
        <dbReference type="ARBA" id="ARBA00004141"/>
    </source>
</evidence>
<dbReference type="GO" id="GO:0022857">
    <property type="term" value="F:transmembrane transporter activity"/>
    <property type="evidence" value="ECO:0007669"/>
    <property type="project" value="InterPro"/>
</dbReference>
<reference evidence="8 9" key="1">
    <citation type="submission" date="2019-09" db="EMBL/GenBank/DDBJ databases">
        <title>Whole-genome sequence of the purple sulfur bacterium Thiohalocapsa marina DSM 19078.</title>
        <authorList>
            <person name="Kyndt J.A."/>
            <person name="Meyer T.E."/>
        </authorList>
    </citation>
    <scope>NUCLEOTIDE SEQUENCE [LARGE SCALE GENOMIC DNA]</scope>
    <source>
        <strain evidence="8 9">DSM 19078</strain>
    </source>
</reference>
<protein>
    <submittedName>
        <fullName evidence="8">Cyclic nucleotide-binding domain-containing protein</fullName>
    </submittedName>
</protein>
<dbReference type="AlphaFoldDB" id="A0A5M8FQ09"/>
<organism evidence="8 9">
    <name type="scientific">Thiohalocapsa marina</name>
    <dbReference type="NCBI Taxonomy" id="424902"/>
    <lineage>
        <taxon>Bacteria</taxon>
        <taxon>Pseudomonadati</taxon>
        <taxon>Pseudomonadota</taxon>
        <taxon>Gammaproteobacteria</taxon>
        <taxon>Chromatiales</taxon>
        <taxon>Chromatiaceae</taxon>
        <taxon>Thiohalocapsa</taxon>
    </lineage>
</organism>
<dbReference type="PANTHER" id="PTHR42826">
    <property type="entry name" value="DICARBOXYLATE TRANSPORTER 2.1, CHLOROPLASTIC"/>
    <property type="match status" value="1"/>
</dbReference>
<evidence type="ECO:0000313" key="9">
    <source>
        <dbReference type="Proteomes" id="UP000322981"/>
    </source>
</evidence>
<feature type="transmembrane region" description="Helical" evidence="6">
    <location>
        <begin position="206"/>
        <end position="222"/>
    </location>
</feature>
<keyword evidence="3 6" id="KW-0812">Transmembrane</keyword>
<feature type="domain" description="Cyclic nucleotide-binding" evidence="7">
    <location>
        <begin position="18"/>
        <end position="132"/>
    </location>
</feature>
<dbReference type="InterPro" id="IPR001898">
    <property type="entry name" value="SLC13A/DASS"/>
</dbReference>
<dbReference type="InterPro" id="IPR000595">
    <property type="entry name" value="cNMP-bd_dom"/>
</dbReference>
<keyword evidence="9" id="KW-1185">Reference proteome</keyword>
<dbReference type="InterPro" id="IPR018490">
    <property type="entry name" value="cNMP-bd_dom_sf"/>
</dbReference>
<evidence type="ECO:0000256" key="2">
    <source>
        <dbReference type="ARBA" id="ARBA00007349"/>
    </source>
</evidence>
<name>A0A5M8FQ09_9GAMM</name>
<feature type="transmembrane region" description="Helical" evidence="6">
    <location>
        <begin position="360"/>
        <end position="386"/>
    </location>
</feature>
<accession>A0A5M8FQ09</accession>
<feature type="transmembrane region" description="Helical" evidence="6">
    <location>
        <begin position="439"/>
        <end position="457"/>
    </location>
</feature>
<feature type="transmembrane region" description="Helical" evidence="6">
    <location>
        <begin position="591"/>
        <end position="612"/>
    </location>
</feature>
<keyword evidence="5 6" id="KW-0472">Membrane</keyword>
<feature type="transmembrane region" description="Helical" evidence="6">
    <location>
        <begin position="414"/>
        <end position="432"/>
    </location>
</feature>
<feature type="transmembrane region" description="Helical" evidence="6">
    <location>
        <begin position="318"/>
        <end position="339"/>
    </location>
</feature>
<feature type="transmembrane region" description="Helical" evidence="6">
    <location>
        <begin position="463"/>
        <end position="484"/>
    </location>
</feature>
<feature type="transmembrane region" description="Helical" evidence="6">
    <location>
        <begin position="271"/>
        <end position="291"/>
    </location>
</feature>
<feature type="transmembrane region" description="Helical" evidence="6">
    <location>
        <begin position="505"/>
        <end position="523"/>
    </location>
</feature>
<dbReference type="GO" id="GO:0016020">
    <property type="term" value="C:membrane"/>
    <property type="evidence" value="ECO:0007669"/>
    <property type="project" value="UniProtKB-SubCell"/>
</dbReference>
<evidence type="ECO:0000256" key="5">
    <source>
        <dbReference type="ARBA" id="ARBA00023136"/>
    </source>
</evidence>
<dbReference type="Gene3D" id="2.60.120.10">
    <property type="entry name" value="Jelly Rolls"/>
    <property type="match status" value="1"/>
</dbReference>
<proteinExistence type="inferred from homology"/>
<dbReference type="InterPro" id="IPR014710">
    <property type="entry name" value="RmlC-like_jellyroll"/>
</dbReference>
<dbReference type="EMBL" id="VWXX01000018">
    <property type="protein sequence ID" value="KAA6184525.1"/>
    <property type="molecule type" value="Genomic_DNA"/>
</dbReference>